<dbReference type="SUPFAM" id="SSF46785">
    <property type="entry name" value="Winged helix' DNA-binding domain"/>
    <property type="match status" value="1"/>
</dbReference>
<reference evidence="3 6" key="1">
    <citation type="submission" date="2018-11" db="EMBL/GenBank/DDBJ databases">
        <title>The genome of Variovorax sp T529.</title>
        <authorList>
            <person name="Gao J."/>
        </authorList>
    </citation>
    <scope>NUCLEOTIDE SEQUENCE [LARGE SCALE GENOMIC DNA]</scope>
    <source>
        <strain evidence="3 6">T529</strain>
    </source>
</reference>
<dbReference type="InterPro" id="IPR024370">
    <property type="entry name" value="PBP_domain"/>
</dbReference>
<reference evidence="4 5" key="2">
    <citation type="submission" date="2018-12" db="EMBL/GenBank/DDBJ databases">
        <title>The genome sequences of strain 502.</title>
        <authorList>
            <person name="Gao J."/>
            <person name="Sun J."/>
        </authorList>
    </citation>
    <scope>NUCLEOTIDE SEQUENCE [LARGE SCALE GENOMIC DNA]</scope>
    <source>
        <strain evidence="4 5">502</strain>
    </source>
</reference>
<accession>A0A3P3EY18</accession>
<gene>
    <name evidence="3" type="ORF">EH244_03305</name>
    <name evidence="4" type="ORF">EJO66_00735</name>
</gene>
<dbReference type="RefSeq" id="WP_124956946.1">
    <property type="nucleotide sequence ID" value="NZ_RQXU01000002.1"/>
</dbReference>
<evidence type="ECO:0000313" key="5">
    <source>
        <dbReference type="Proteomes" id="UP000271137"/>
    </source>
</evidence>
<protein>
    <submittedName>
        <fullName evidence="3">LysR family transcriptional regulator</fullName>
    </submittedName>
</protein>
<keyword evidence="5" id="KW-1185">Reference proteome</keyword>
<name>A0A3P3EY18_9BURK</name>
<dbReference type="InterPro" id="IPR000847">
    <property type="entry name" value="LysR_HTH_N"/>
</dbReference>
<evidence type="ECO:0000313" key="6">
    <source>
        <dbReference type="Proteomes" id="UP000271590"/>
    </source>
</evidence>
<evidence type="ECO:0000259" key="1">
    <source>
        <dbReference type="Pfam" id="PF00126"/>
    </source>
</evidence>
<feature type="domain" description="PBP" evidence="2">
    <location>
        <begin position="142"/>
        <end position="326"/>
    </location>
</feature>
<dbReference type="InterPro" id="IPR036388">
    <property type="entry name" value="WH-like_DNA-bd_sf"/>
</dbReference>
<dbReference type="Pfam" id="PF00126">
    <property type="entry name" value="HTH_1"/>
    <property type="match status" value="1"/>
</dbReference>
<dbReference type="Proteomes" id="UP000271137">
    <property type="component" value="Unassembled WGS sequence"/>
</dbReference>
<dbReference type="Proteomes" id="UP000271590">
    <property type="component" value="Unassembled WGS sequence"/>
</dbReference>
<evidence type="ECO:0000313" key="3">
    <source>
        <dbReference type="EMBL" id="RRH91263.1"/>
    </source>
</evidence>
<feature type="domain" description="HTH lysR-type" evidence="1">
    <location>
        <begin position="25"/>
        <end position="81"/>
    </location>
</feature>
<dbReference type="PANTHER" id="PTHR38431">
    <property type="entry name" value="BLL2305 PROTEIN"/>
    <property type="match status" value="1"/>
</dbReference>
<organism evidence="3 6">
    <name type="scientific">Variovorax beijingensis</name>
    <dbReference type="NCBI Taxonomy" id="2496117"/>
    <lineage>
        <taxon>Bacteria</taxon>
        <taxon>Pseudomonadati</taxon>
        <taxon>Pseudomonadota</taxon>
        <taxon>Betaproteobacteria</taxon>
        <taxon>Burkholderiales</taxon>
        <taxon>Comamonadaceae</taxon>
        <taxon>Variovorax</taxon>
    </lineage>
</organism>
<dbReference type="InterPro" id="IPR036390">
    <property type="entry name" value="WH_DNA-bd_sf"/>
</dbReference>
<dbReference type="PANTHER" id="PTHR38431:SF1">
    <property type="entry name" value="BLL2305 PROTEIN"/>
    <property type="match status" value="1"/>
</dbReference>
<dbReference type="EMBL" id="RQXU01000002">
    <property type="protein sequence ID" value="RRH91263.1"/>
    <property type="molecule type" value="Genomic_DNA"/>
</dbReference>
<comment type="caution">
    <text evidence="3">The sequence shown here is derived from an EMBL/GenBank/DDBJ whole genome shotgun (WGS) entry which is preliminary data.</text>
</comment>
<evidence type="ECO:0000259" key="2">
    <source>
        <dbReference type="Pfam" id="PF12727"/>
    </source>
</evidence>
<dbReference type="Pfam" id="PF12727">
    <property type="entry name" value="PBP_like"/>
    <property type="match status" value="1"/>
</dbReference>
<proteinExistence type="predicted"/>
<dbReference type="AlphaFoldDB" id="A0A3P3EY18"/>
<evidence type="ECO:0000313" key="4">
    <source>
        <dbReference type="EMBL" id="RSZ44529.1"/>
    </source>
</evidence>
<sequence>MQQIDLSYAIRPRRSGSRQIRNPLMQILQAVREHGSISAASRALDLSYRHVWGELKHWEQALGHPLVQGERGQRAQLSEFGDKLLWAERQAQARLAPQIEALHAELERAFALAFDDRTHVLSLQASHDDALALLRTHAAGTAQLHLDIQFTGSVDAIRALNQGRCVMAGFHTLEHPPHGSLAQRTYQPLLKPGQHKLIGFARRTQGLLVAPGNPLNLRSLADAARRRARYVNRAIGTGTRLLLDELLAEARLDATALAGYGRCETSHAAVAHAVASGQADAGLGLESAAHAEGLDFVPLVRERYHLACLKSALDQPAMQALVAVLRSASWQHLLGTLPGYEAADSGEVQSLRALLPWWTFAREKKAHHGP</sequence>
<dbReference type="SUPFAM" id="SSF53850">
    <property type="entry name" value="Periplasmic binding protein-like II"/>
    <property type="match status" value="1"/>
</dbReference>
<dbReference type="GO" id="GO:0003700">
    <property type="term" value="F:DNA-binding transcription factor activity"/>
    <property type="evidence" value="ECO:0007669"/>
    <property type="project" value="InterPro"/>
</dbReference>
<dbReference type="Gene3D" id="1.10.10.10">
    <property type="entry name" value="Winged helix-like DNA-binding domain superfamily/Winged helix DNA-binding domain"/>
    <property type="match status" value="1"/>
</dbReference>
<dbReference type="EMBL" id="RXFQ01000001">
    <property type="protein sequence ID" value="RSZ44529.1"/>
    <property type="molecule type" value="Genomic_DNA"/>
</dbReference>